<keyword evidence="2" id="KW-1185">Reference proteome</keyword>
<name>A0A2G5DFB9_AQUCA</name>
<organism evidence="1 2">
    <name type="scientific">Aquilegia coerulea</name>
    <name type="common">Rocky mountain columbine</name>
    <dbReference type="NCBI Taxonomy" id="218851"/>
    <lineage>
        <taxon>Eukaryota</taxon>
        <taxon>Viridiplantae</taxon>
        <taxon>Streptophyta</taxon>
        <taxon>Embryophyta</taxon>
        <taxon>Tracheophyta</taxon>
        <taxon>Spermatophyta</taxon>
        <taxon>Magnoliopsida</taxon>
        <taxon>Ranunculales</taxon>
        <taxon>Ranunculaceae</taxon>
        <taxon>Thalictroideae</taxon>
        <taxon>Aquilegia</taxon>
    </lineage>
</organism>
<accession>A0A2G5DFB9</accession>
<sequence>MDTKSRISNGSDPVGMHLVPCTKSKGNLCENGDKNCNQKKAEMFSANGIQTYKRRKHSQSSSDDMLEHARILLEGQELGKV</sequence>
<dbReference type="AlphaFoldDB" id="A0A2G5DFB9"/>
<dbReference type="Proteomes" id="UP000230069">
    <property type="component" value="Unassembled WGS sequence"/>
</dbReference>
<evidence type="ECO:0000313" key="1">
    <source>
        <dbReference type="EMBL" id="PIA41907.1"/>
    </source>
</evidence>
<evidence type="ECO:0000313" key="2">
    <source>
        <dbReference type="Proteomes" id="UP000230069"/>
    </source>
</evidence>
<proteinExistence type="predicted"/>
<dbReference type="EMBL" id="KZ305038">
    <property type="protein sequence ID" value="PIA41907.1"/>
    <property type="molecule type" value="Genomic_DNA"/>
</dbReference>
<gene>
    <name evidence="1" type="ORF">AQUCO_02100027v1</name>
</gene>
<dbReference type="InParanoid" id="A0A2G5DFB9"/>
<protein>
    <submittedName>
        <fullName evidence="1">Uncharacterized protein</fullName>
    </submittedName>
</protein>
<reference evidence="1 2" key="1">
    <citation type="submission" date="2017-09" db="EMBL/GenBank/DDBJ databases">
        <title>WGS assembly of Aquilegia coerulea Goldsmith.</title>
        <authorList>
            <person name="Hodges S."/>
            <person name="Kramer E."/>
            <person name="Nordborg M."/>
            <person name="Tomkins J."/>
            <person name="Borevitz J."/>
            <person name="Derieg N."/>
            <person name="Yan J."/>
            <person name="Mihaltcheva S."/>
            <person name="Hayes R.D."/>
            <person name="Rokhsar D."/>
        </authorList>
    </citation>
    <scope>NUCLEOTIDE SEQUENCE [LARGE SCALE GENOMIC DNA]</scope>
    <source>
        <strain evidence="2">cv. Goldsmith</strain>
    </source>
</reference>